<dbReference type="PANTHER" id="PTHR32463">
    <property type="entry name" value="L-FUCOSE KINASE"/>
    <property type="match status" value="1"/>
</dbReference>
<protein>
    <recommendedName>
        <fullName evidence="4">GHMP kinase C-terminal domain-containing protein</fullName>
    </recommendedName>
</protein>
<feature type="transmembrane region" description="Helical" evidence="3">
    <location>
        <begin position="12"/>
        <end position="32"/>
    </location>
</feature>
<dbReference type="InterPro" id="IPR013750">
    <property type="entry name" value="GHMP_kinase_C_dom"/>
</dbReference>
<keyword evidence="3" id="KW-0472">Membrane</keyword>
<evidence type="ECO:0000256" key="2">
    <source>
        <dbReference type="ARBA" id="ARBA00022777"/>
    </source>
</evidence>
<feature type="domain" description="GHMP kinase C-terminal" evidence="4">
    <location>
        <begin position="124"/>
        <end position="194"/>
    </location>
</feature>
<dbReference type="Gene3D" id="3.30.230.120">
    <property type="match status" value="1"/>
</dbReference>
<dbReference type="GO" id="GO:0050201">
    <property type="term" value="F:fucokinase activity"/>
    <property type="evidence" value="ECO:0007669"/>
    <property type="project" value="TreeGrafter"/>
</dbReference>
<dbReference type="InterPro" id="IPR052203">
    <property type="entry name" value="GHMP_Kinase-Related"/>
</dbReference>
<keyword evidence="3" id="KW-1133">Transmembrane helix</keyword>
<gene>
    <name evidence="5" type="ORF">METZ01_LOCUS217110</name>
</gene>
<keyword evidence="1" id="KW-0808">Transferase</keyword>
<evidence type="ECO:0000259" key="4">
    <source>
        <dbReference type="Pfam" id="PF08544"/>
    </source>
</evidence>
<dbReference type="GO" id="GO:0005524">
    <property type="term" value="F:ATP binding"/>
    <property type="evidence" value="ECO:0007669"/>
    <property type="project" value="InterPro"/>
</dbReference>
<dbReference type="AlphaFoldDB" id="A0A382FMA8"/>
<reference evidence="5" key="1">
    <citation type="submission" date="2018-05" db="EMBL/GenBank/DDBJ databases">
        <authorList>
            <person name="Lanie J.A."/>
            <person name="Ng W.-L."/>
            <person name="Kazmierczak K.M."/>
            <person name="Andrzejewski T.M."/>
            <person name="Davidsen T.M."/>
            <person name="Wayne K.J."/>
            <person name="Tettelin H."/>
            <person name="Glass J.I."/>
            <person name="Rusch D."/>
            <person name="Podicherti R."/>
            <person name="Tsui H.-C.T."/>
            <person name="Winkler M.E."/>
        </authorList>
    </citation>
    <scope>NUCLEOTIDE SEQUENCE</scope>
</reference>
<dbReference type="InterPro" id="IPR036554">
    <property type="entry name" value="GHMP_kinase_C_sf"/>
</dbReference>
<evidence type="ECO:0000256" key="3">
    <source>
        <dbReference type="SAM" id="Phobius"/>
    </source>
</evidence>
<evidence type="ECO:0000256" key="1">
    <source>
        <dbReference type="ARBA" id="ARBA00022679"/>
    </source>
</evidence>
<proteinExistence type="predicted"/>
<accession>A0A382FMA8</accession>
<evidence type="ECO:0000313" key="5">
    <source>
        <dbReference type="EMBL" id="SVB64256.1"/>
    </source>
</evidence>
<keyword evidence="2" id="KW-0418">Kinase</keyword>
<organism evidence="5">
    <name type="scientific">marine metagenome</name>
    <dbReference type="NCBI Taxonomy" id="408172"/>
    <lineage>
        <taxon>unclassified sequences</taxon>
        <taxon>metagenomes</taxon>
        <taxon>ecological metagenomes</taxon>
    </lineage>
</organism>
<dbReference type="InterPro" id="IPR001174">
    <property type="entry name" value="HddA/FKP"/>
</dbReference>
<sequence>MLTIFKKNYQFTIFLIFYIFIGTYLSISNGITSDEHHEHLNWEVNFSAIISFLKNGSFIVSPMKIGQNREKELNQHLMLFFTGVARTAEEVANSYVGDIDENGKQLRSMQKMVGEAIAILTGGGSLEDFGELLHKAWLHKRSLSKLVSNQYLDELYSVARKAGAIGGKLCGAGGGGFMLLLVPPEKQSDVKKKFEKLIHVPLNFENDGSRIIFMDQQQRYFEEEKSREQNQKSPFIELNNL</sequence>
<dbReference type="PANTHER" id="PTHR32463:SF0">
    <property type="entry name" value="L-FUCOSE KINASE"/>
    <property type="match status" value="1"/>
</dbReference>
<dbReference type="PRINTS" id="PR00960">
    <property type="entry name" value="LMBPPROTEIN"/>
</dbReference>
<keyword evidence="3" id="KW-0812">Transmembrane</keyword>
<dbReference type="GO" id="GO:0042352">
    <property type="term" value="P:GDP-L-fucose salvage"/>
    <property type="evidence" value="ECO:0007669"/>
    <property type="project" value="TreeGrafter"/>
</dbReference>
<dbReference type="Pfam" id="PF08544">
    <property type="entry name" value="GHMP_kinases_C"/>
    <property type="match status" value="1"/>
</dbReference>
<dbReference type="SUPFAM" id="SSF55060">
    <property type="entry name" value="GHMP Kinase, C-terminal domain"/>
    <property type="match status" value="1"/>
</dbReference>
<name>A0A382FMA8_9ZZZZ</name>
<dbReference type="EMBL" id="UINC01050828">
    <property type="protein sequence ID" value="SVB64256.1"/>
    <property type="molecule type" value="Genomic_DNA"/>
</dbReference>